<evidence type="ECO:0000313" key="1">
    <source>
        <dbReference type="EMBL" id="SFW30454.1"/>
    </source>
</evidence>
<dbReference type="InterPro" id="IPR012106">
    <property type="entry name" value="Phage_Mu_Gp1"/>
</dbReference>
<sequence length="392" mass="41891">MVIPGNPQTADARQSFFRLRPWYTRAMNTHTTQHALIVALTDEATMSTGYGETTGRIQVFPVGSFAARDGRPGNITGVTVTAWRLTADDAQALVNRWFRRKTRTVVDYEHQTHLSDKNGQPAPAAGWIEGLEITAEGLFATVEWTDRARAAIRAKEYQYISPVFAWDKTTGAVLDLVSVALTNHPALDGMQPAQAKTIEEGNPHMEKLLAMLRKLLGLPETADDAACTAALATLPQENLIALLKSKDDALTVAQTAIATAKATPPDASQYVSIATFQSVQTEAAQLRAKVAELEGAQSVAALSADIDAALKDGRLAVSAKDWALGMAKSNPDSLRAFLKAATPIEALKGQQSAASGQPGDDAGLASLTAEDKYVCAQLGMTEADYLKAKEAK</sequence>
<organism evidence="1 2">
    <name type="scientific">Desulfovibrio desulfuricans</name>
    <dbReference type="NCBI Taxonomy" id="876"/>
    <lineage>
        <taxon>Bacteria</taxon>
        <taxon>Pseudomonadati</taxon>
        <taxon>Thermodesulfobacteriota</taxon>
        <taxon>Desulfovibrionia</taxon>
        <taxon>Desulfovibrionales</taxon>
        <taxon>Desulfovibrionaceae</taxon>
        <taxon>Desulfovibrio</taxon>
    </lineage>
</organism>
<dbReference type="AlphaFoldDB" id="A0AA94L1K2"/>
<reference evidence="2" key="1">
    <citation type="submission" date="2016-11" db="EMBL/GenBank/DDBJ databases">
        <authorList>
            <person name="Jaros S."/>
            <person name="Januszkiewicz K."/>
            <person name="Wedrychowicz H."/>
        </authorList>
    </citation>
    <scope>NUCLEOTIDE SEQUENCE [LARGE SCALE GENOMIC DNA]</scope>
    <source>
        <strain evidence="2">DSM 7057</strain>
    </source>
</reference>
<evidence type="ECO:0000313" key="2">
    <source>
        <dbReference type="Proteomes" id="UP000182680"/>
    </source>
</evidence>
<dbReference type="PIRSF" id="PIRSF016624">
    <property type="entry name" value="Mu_prophg_I"/>
    <property type="match status" value="1"/>
</dbReference>
<comment type="caution">
    <text evidence="1">The sequence shown here is derived from an EMBL/GenBank/DDBJ whole genome shotgun (WGS) entry which is preliminary data.</text>
</comment>
<proteinExistence type="predicted"/>
<dbReference type="EMBL" id="FPIW01000008">
    <property type="protein sequence ID" value="SFW30454.1"/>
    <property type="molecule type" value="Genomic_DNA"/>
</dbReference>
<dbReference type="Pfam" id="PF10123">
    <property type="entry name" value="Mu-like_Pro"/>
    <property type="match status" value="1"/>
</dbReference>
<accession>A0AA94L1K2</accession>
<gene>
    <name evidence="1" type="ORF">SAMN02910291_00766</name>
</gene>
<name>A0AA94L1K2_DESDE</name>
<dbReference type="Proteomes" id="UP000182680">
    <property type="component" value="Unassembled WGS sequence"/>
</dbReference>
<protein>
    <submittedName>
        <fullName evidence="1">Mu-like prophage I protein</fullName>
    </submittedName>
</protein>